<dbReference type="Pfam" id="PF04055">
    <property type="entry name" value="Radical_SAM"/>
    <property type="match status" value="1"/>
</dbReference>
<evidence type="ECO:0000256" key="2">
    <source>
        <dbReference type="ARBA" id="ARBA00010765"/>
    </source>
</evidence>
<evidence type="ECO:0000256" key="7">
    <source>
        <dbReference type="ARBA" id="ARBA00022714"/>
    </source>
</evidence>
<evidence type="ECO:0000256" key="4">
    <source>
        <dbReference type="ARBA" id="ARBA00022485"/>
    </source>
</evidence>
<dbReference type="SMART" id="SM00876">
    <property type="entry name" value="BATS"/>
    <property type="match status" value="1"/>
</dbReference>
<dbReference type="SFLD" id="SFLDG01060">
    <property type="entry name" value="BATS_domain_containing"/>
    <property type="match status" value="1"/>
</dbReference>
<evidence type="ECO:0000256" key="13">
    <source>
        <dbReference type="HAMAP-Rule" id="MF_01694"/>
    </source>
</evidence>
<dbReference type="Gene3D" id="3.20.20.70">
    <property type="entry name" value="Aldolase class I"/>
    <property type="match status" value="1"/>
</dbReference>
<feature type="binding site" evidence="13 14">
    <location>
        <position position="124"/>
    </location>
    <ligand>
        <name>[2Fe-2S] cluster</name>
        <dbReference type="ChEBI" id="CHEBI:190135"/>
    </ligand>
</feature>
<reference evidence="16 17" key="1">
    <citation type="submission" date="2020-08" db="EMBL/GenBank/DDBJ databases">
        <title>Bridging the membrane lipid divide: bacteria of the FCB group superphylum have the potential to synthesize archaeal ether lipids.</title>
        <authorList>
            <person name="Villanueva L."/>
            <person name="Von Meijenfeldt F.A.B."/>
            <person name="Westbye A.B."/>
            <person name="Yadav S."/>
            <person name="Hopmans E.C."/>
            <person name="Dutilh B.E."/>
            <person name="Sinninghe Damste J.S."/>
        </authorList>
    </citation>
    <scope>NUCLEOTIDE SEQUENCE [LARGE SCALE GENOMIC DNA]</scope>
    <source>
        <strain evidence="16">NIOZ-UU47</strain>
    </source>
</reference>
<dbReference type="InterPro" id="IPR010722">
    <property type="entry name" value="BATS_dom"/>
</dbReference>
<keyword evidence="11 13" id="KW-0411">Iron-sulfur</keyword>
<feature type="binding site" evidence="13 14">
    <location>
        <position position="52"/>
    </location>
    <ligand>
        <name>[4Fe-4S] cluster</name>
        <dbReference type="ChEBI" id="CHEBI:49883"/>
        <note>4Fe-4S-S-AdoMet</note>
    </ligand>
</feature>
<evidence type="ECO:0000259" key="15">
    <source>
        <dbReference type="PROSITE" id="PS51918"/>
    </source>
</evidence>
<name>A0A8J6NF20_9BACT</name>
<evidence type="ECO:0000256" key="6">
    <source>
        <dbReference type="ARBA" id="ARBA00022691"/>
    </source>
</evidence>
<dbReference type="SFLD" id="SFLDG01278">
    <property type="entry name" value="biotin_synthase_like"/>
    <property type="match status" value="1"/>
</dbReference>
<evidence type="ECO:0000256" key="3">
    <source>
        <dbReference type="ARBA" id="ARBA00012236"/>
    </source>
</evidence>
<keyword evidence="9 13" id="KW-0093">Biotin biosynthesis</keyword>
<comment type="pathway">
    <text evidence="1 13">Cofactor biosynthesis; biotin biosynthesis; biotin from 7,8-diaminononanoate: step 2/2.</text>
</comment>
<dbReference type="SMART" id="SM00729">
    <property type="entry name" value="Elp3"/>
    <property type="match status" value="1"/>
</dbReference>
<evidence type="ECO:0000256" key="10">
    <source>
        <dbReference type="ARBA" id="ARBA00023004"/>
    </source>
</evidence>
<dbReference type="SFLD" id="SFLDS00029">
    <property type="entry name" value="Radical_SAM"/>
    <property type="match status" value="1"/>
</dbReference>
<dbReference type="UniPathway" id="UPA00078">
    <property type="reaction ID" value="UER00162"/>
</dbReference>
<dbReference type="GO" id="GO:0004076">
    <property type="term" value="F:biotin synthase activity"/>
    <property type="evidence" value="ECO:0007669"/>
    <property type="project" value="UniProtKB-UniRule"/>
</dbReference>
<keyword evidence="5 13" id="KW-0808">Transferase</keyword>
<keyword evidence="8 13" id="KW-0479">Metal-binding</keyword>
<evidence type="ECO:0000313" key="16">
    <source>
        <dbReference type="EMBL" id="MBC8318839.1"/>
    </source>
</evidence>
<feature type="binding site" evidence="13 14">
    <location>
        <position position="55"/>
    </location>
    <ligand>
        <name>[4Fe-4S] cluster</name>
        <dbReference type="ChEBI" id="CHEBI:49883"/>
        <note>4Fe-4S-S-AdoMet</note>
    </ligand>
</feature>
<feature type="binding site" evidence="13 14">
    <location>
        <position position="48"/>
    </location>
    <ligand>
        <name>[4Fe-4S] cluster</name>
        <dbReference type="ChEBI" id="CHEBI:49883"/>
        <note>4Fe-4S-S-AdoMet</note>
    </ligand>
</feature>
<dbReference type="SUPFAM" id="SSF102114">
    <property type="entry name" value="Radical SAM enzymes"/>
    <property type="match status" value="1"/>
</dbReference>
<organism evidence="16 17">
    <name type="scientific">Candidatus Desulfobia pelagia</name>
    <dbReference type="NCBI Taxonomy" id="2841692"/>
    <lineage>
        <taxon>Bacteria</taxon>
        <taxon>Pseudomonadati</taxon>
        <taxon>Thermodesulfobacteriota</taxon>
        <taxon>Desulfobulbia</taxon>
        <taxon>Desulfobulbales</taxon>
        <taxon>Desulfobulbaceae</taxon>
        <taxon>Candidatus Desulfobia</taxon>
    </lineage>
</organism>
<dbReference type="InterPro" id="IPR013785">
    <property type="entry name" value="Aldolase_TIM"/>
</dbReference>
<comment type="caution">
    <text evidence="16">The sequence shown here is derived from an EMBL/GenBank/DDBJ whole genome shotgun (WGS) entry which is preliminary data.</text>
</comment>
<dbReference type="InterPro" id="IPR006638">
    <property type="entry name" value="Elp3/MiaA/NifB-like_rSAM"/>
</dbReference>
<dbReference type="InterPro" id="IPR002684">
    <property type="entry name" value="Biotin_synth/BioAB"/>
</dbReference>
<dbReference type="InterPro" id="IPR007197">
    <property type="entry name" value="rSAM"/>
</dbReference>
<dbReference type="CDD" id="cd01335">
    <property type="entry name" value="Radical_SAM"/>
    <property type="match status" value="1"/>
</dbReference>
<dbReference type="InterPro" id="IPR058240">
    <property type="entry name" value="rSAM_sf"/>
</dbReference>
<gene>
    <name evidence="13 16" type="primary">bioB</name>
    <name evidence="16" type="ORF">H8E41_13120</name>
</gene>
<evidence type="ECO:0000256" key="1">
    <source>
        <dbReference type="ARBA" id="ARBA00004942"/>
    </source>
</evidence>
<keyword evidence="7 13" id="KW-0001">2Fe-2S</keyword>
<evidence type="ECO:0000256" key="8">
    <source>
        <dbReference type="ARBA" id="ARBA00022723"/>
    </source>
</evidence>
<dbReference type="EMBL" id="JACNJZ010000191">
    <property type="protein sequence ID" value="MBC8318839.1"/>
    <property type="molecule type" value="Genomic_DNA"/>
</dbReference>
<comment type="subunit">
    <text evidence="13">Homodimer.</text>
</comment>
<dbReference type="GO" id="GO:0005506">
    <property type="term" value="F:iron ion binding"/>
    <property type="evidence" value="ECO:0007669"/>
    <property type="project" value="UniProtKB-UniRule"/>
</dbReference>
<dbReference type="Proteomes" id="UP000614424">
    <property type="component" value="Unassembled WGS sequence"/>
</dbReference>
<keyword evidence="4 13" id="KW-0004">4Fe-4S</keyword>
<proteinExistence type="inferred from homology"/>
<evidence type="ECO:0000256" key="5">
    <source>
        <dbReference type="ARBA" id="ARBA00022679"/>
    </source>
</evidence>
<evidence type="ECO:0000256" key="12">
    <source>
        <dbReference type="ARBA" id="ARBA00051157"/>
    </source>
</evidence>
<dbReference type="InterPro" id="IPR024177">
    <property type="entry name" value="Biotin_synthase"/>
</dbReference>
<sequence>MALSERDIKALRALSCSELMAKALDVKLSKRGTSFSLCSIINAKSGQCSEDCRFCTQSSHYMTDAPSYPLKNENEIVAAAALAKEDGASRFSIVTSGRGLGARDLGRVAEIVHAIRARVDIDVCGSLGILSAGDLSLLREAGMSRYHHNLETSREFFPQVVSTHTFEDRINTIRAAQQAGMEVCAGGIIGLGETEEDRISMALSLAECDVLSVPLNVLMPLAGTPMGHHPPVPAFDILRTIALFRLILPEAALRLAAGRESALGDFLSTAFMAGADGMMIGGYLTQRGRNPEMDRRFVQEIQKLWTG</sequence>
<dbReference type="GO" id="GO:0009102">
    <property type="term" value="P:biotin biosynthetic process"/>
    <property type="evidence" value="ECO:0007669"/>
    <property type="project" value="UniProtKB-UniRule"/>
</dbReference>
<comment type="function">
    <text evidence="13">Catalyzes the conversion of dethiobiotin (DTB) to biotin by the insertion of a sulfur atom into dethiobiotin via a radical-based mechanism.</text>
</comment>
<comment type="cofactor">
    <cofactor evidence="14">
        <name>[2Fe-2S] cluster</name>
        <dbReference type="ChEBI" id="CHEBI:190135"/>
    </cofactor>
    <text evidence="14">Binds 1 [2Fe-2S] cluster. The cluster is coordinated with 3 cysteines and 1 arginine.</text>
</comment>
<keyword evidence="10 13" id="KW-0408">Iron</keyword>
<dbReference type="HAMAP" id="MF_01694">
    <property type="entry name" value="BioB"/>
    <property type="match status" value="1"/>
</dbReference>
<feature type="domain" description="Radical SAM core" evidence="15">
    <location>
        <begin position="30"/>
        <end position="259"/>
    </location>
</feature>
<dbReference type="NCBIfam" id="TIGR00433">
    <property type="entry name" value="bioB"/>
    <property type="match status" value="1"/>
</dbReference>
<dbReference type="Pfam" id="PF06968">
    <property type="entry name" value="BATS"/>
    <property type="match status" value="1"/>
</dbReference>
<dbReference type="EC" id="2.8.1.6" evidence="3 13"/>
<evidence type="ECO:0000256" key="14">
    <source>
        <dbReference type="PIRSR" id="PIRSR001619-1"/>
    </source>
</evidence>
<feature type="binding site" evidence="13 14">
    <location>
        <position position="92"/>
    </location>
    <ligand>
        <name>[2Fe-2S] cluster</name>
        <dbReference type="ChEBI" id="CHEBI:190135"/>
    </ligand>
</feature>
<dbReference type="PIRSF" id="PIRSF001619">
    <property type="entry name" value="Biotin_synth"/>
    <property type="match status" value="1"/>
</dbReference>
<dbReference type="GO" id="GO:0051539">
    <property type="term" value="F:4 iron, 4 sulfur cluster binding"/>
    <property type="evidence" value="ECO:0007669"/>
    <property type="project" value="UniProtKB-KW"/>
</dbReference>
<protein>
    <recommendedName>
        <fullName evidence="3 13">Biotin synthase</fullName>
        <ecNumber evidence="3 13">2.8.1.6</ecNumber>
    </recommendedName>
</protein>
<comment type="similarity">
    <text evidence="2 13">Belongs to the radical SAM superfamily. Biotin synthase family.</text>
</comment>
<accession>A0A8J6NF20</accession>
<evidence type="ECO:0000256" key="11">
    <source>
        <dbReference type="ARBA" id="ARBA00023014"/>
    </source>
</evidence>
<dbReference type="AlphaFoldDB" id="A0A8J6NF20"/>
<comment type="catalytic activity">
    <reaction evidence="12 13">
        <text>(4R,5S)-dethiobiotin + (sulfur carrier)-SH + 2 reduced [2Fe-2S]-[ferredoxin] + 2 S-adenosyl-L-methionine = (sulfur carrier)-H + biotin + 2 5'-deoxyadenosine + 2 L-methionine + 2 oxidized [2Fe-2S]-[ferredoxin]</text>
        <dbReference type="Rhea" id="RHEA:22060"/>
        <dbReference type="Rhea" id="RHEA-COMP:10000"/>
        <dbReference type="Rhea" id="RHEA-COMP:10001"/>
        <dbReference type="Rhea" id="RHEA-COMP:14737"/>
        <dbReference type="Rhea" id="RHEA-COMP:14739"/>
        <dbReference type="ChEBI" id="CHEBI:17319"/>
        <dbReference type="ChEBI" id="CHEBI:29917"/>
        <dbReference type="ChEBI" id="CHEBI:33737"/>
        <dbReference type="ChEBI" id="CHEBI:33738"/>
        <dbReference type="ChEBI" id="CHEBI:57586"/>
        <dbReference type="ChEBI" id="CHEBI:57844"/>
        <dbReference type="ChEBI" id="CHEBI:59789"/>
        <dbReference type="ChEBI" id="CHEBI:64428"/>
        <dbReference type="ChEBI" id="CHEBI:149473"/>
        <dbReference type="EC" id="2.8.1.6"/>
    </reaction>
</comment>
<feature type="binding site" evidence="13 14">
    <location>
        <position position="184"/>
    </location>
    <ligand>
        <name>[2Fe-2S] cluster</name>
        <dbReference type="ChEBI" id="CHEBI:190135"/>
    </ligand>
</feature>
<dbReference type="GO" id="GO:0051537">
    <property type="term" value="F:2 iron, 2 sulfur cluster binding"/>
    <property type="evidence" value="ECO:0007669"/>
    <property type="project" value="UniProtKB-KW"/>
</dbReference>
<dbReference type="PANTHER" id="PTHR22976:SF2">
    <property type="entry name" value="BIOTIN SYNTHASE, MITOCHONDRIAL"/>
    <property type="match status" value="1"/>
</dbReference>
<dbReference type="PANTHER" id="PTHR22976">
    <property type="entry name" value="BIOTIN SYNTHASE"/>
    <property type="match status" value="1"/>
</dbReference>
<comment type="cofactor">
    <cofactor evidence="13">
        <name>[2Fe-2S] cluster</name>
        <dbReference type="ChEBI" id="CHEBI:190135"/>
    </cofactor>
    <text evidence="13">Binds 1 [2Fe-2S] cluster. The cluster is coordinated with 3 cysteines and 1 arginine.</text>
</comment>
<dbReference type="PROSITE" id="PS51918">
    <property type="entry name" value="RADICAL_SAM"/>
    <property type="match status" value="1"/>
</dbReference>
<keyword evidence="6 13" id="KW-0949">S-adenosyl-L-methionine</keyword>
<comment type="cofactor">
    <cofactor evidence="13 14">
        <name>[4Fe-4S] cluster</name>
        <dbReference type="ChEBI" id="CHEBI:49883"/>
    </cofactor>
    <text evidence="13 14">Binds 1 [4Fe-4S] cluster. The cluster is coordinated with 3 cysteines and an exchangeable S-adenosyl-L-methionine.</text>
</comment>
<evidence type="ECO:0000313" key="17">
    <source>
        <dbReference type="Proteomes" id="UP000614424"/>
    </source>
</evidence>
<feature type="binding site" evidence="13 14">
    <location>
        <position position="254"/>
    </location>
    <ligand>
        <name>[2Fe-2S] cluster</name>
        <dbReference type="ChEBI" id="CHEBI:190135"/>
    </ligand>
</feature>
<evidence type="ECO:0000256" key="9">
    <source>
        <dbReference type="ARBA" id="ARBA00022756"/>
    </source>
</evidence>